<sequence length="176" mass="18118">MFATPVLYFVYRDASMGCPAGPSCLDATHAGYALAGLAGSYLVAVGVLAMVDAPALADRTPYGRLAFRPTDRTLAVLGVFVAATAGYLLATLVTTIPAWVDLVLAPFGLVLALPFAASYAAMVVATNAVFSEPPMWFQTAVVAVSLALTAVWMFALATGTAGLLGSWLPARVGSGR</sequence>
<keyword evidence="1" id="KW-1133">Transmembrane helix</keyword>
<gene>
    <name evidence="2" type="ORF">ACFQJ6_06770</name>
</gene>
<dbReference type="Proteomes" id="UP001596407">
    <property type="component" value="Unassembled WGS sequence"/>
</dbReference>
<keyword evidence="1" id="KW-0472">Membrane</keyword>
<feature type="transmembrane region" description="Helical" evidence="1">
    <location>
        <begin position="142"/>
        <end position="168"/>
    </location>
</feature>
<keyword evidence="1" id="KW-0812">Transmembrane</keyword>
<organism evidence="2 3">
    <name type="scientific">Halorussus caseinilyticus</name>
    <dbReference type="NCBI Taxonomy" id="3034025"/>
    <lineage>
        <taxon>Archaea</taxon>
        <taxon>Methanobacteriati</taxon>
        <taxon>Methanobacteriota</taxon>
        <taxon>Stenosarchaea group</taxon>
        <taxon>Halobacteria</taxon>
        <taxon>Halobacteriales</taxon>
        <taxon>Haladaptataceae</taxon>
        <taxon>Halorussus</taxon>
    </lineage>
</organism>
<dbReference type="RefSeq" id="WP_382209288.1">
    <property type="nucleotide sequence ID" value="NZ_JBHSZH010000005.1"/>
</dbReference>
<name>A0ABD5WP97_9EURY</name>
<keyword evidence="3" id="KW-1185">Reference proteome</keyword>
<feature type="transmembrane region" description="Helical" evidence="1">
    <location>
        <begin position="106"/>
        <end position="130"/>
    </location>
</feature>
<evidence type="ECO:0000313" key="2">
    <source>
        <dbReference type="EMBL" id="MFC7079874.1"/>
    </source>
</evidence>
<dbReference type="EMBL" id="JBHSZH010000005">
    <property type="protein sequence ID" value="MFC7079874.1"/>
    <property type="molecule type" value="Genomic_DNA"/>
</dbReference>
<comment type="caution">
    <text evidence="2">The sequence shown here is derived from an EMBL/GenBank/DDBJ whole genome shotgun (WGS) entry which is preliminary data.</text>
</comment>
<evidence type="ECO:0008006" key="4">
    <source>
        <dbReference type="Google" id="ProtNLM"/>
    </source>
</evidence>
<dbReference type="AlphaFoldDB" id="A0ABD5WP97"/>
<reference evidence="2 3" key="1">
    <citation type="journal article" date="2019" name="Int. J. Syst. Evol. Microbiol.">
        <title>The Global Catalogue of Microorganisms (GCM) 10K type strain sequencing project: providing services to taxonomists for standard genome sequencing and annotation.</title>
        <authorList>
            <consortium name="The Broad Institute Genomics Platform"/>
            <consortium name="The Broad Institute Genome Sequencing Center for Infectious Disease"/>
            <person name="Wu L."/>
            <person name="Ma J."/>
        </authorList>
    </citation>
    <scope>NUCLEOTIDE SEQUENCE [LARGE SCALE GENOMIC DNA]</scope>
    <source>
        <strain evidence="2 3">DT72</strain>
    </source>
</reference>
<feature type="transmembrane region" description="Helical" evidence="1">
    <location>
        <begin position="74"/>
        <end position="100"/>
    </location>
</feature>
<accession>A0ABD5WP97</accession>
<feature type="transmembrane region" description="Helical" evidence="1">
    <location>
        <begin position="32"/>
        <end position="53"/>
    </location>
</feature>
<evidence type="ECO:0000256" key="1">
    <source>
        <dbReference type="SAM" id="Phobius"/>
    </source>
</evidence>
<evidence type="ECO:0000313" key="3">
    <source>
        <dbReference type="Proteomes" id="UP001596407"/>
    </source>
</evidence>
<protein>
    <recommendedName>
        <fullName evidence="4">ABC transporter permease</fullName>
    </recommendedName>
</protein>
<proteinExistence type="predicted"/>